<evidence type="ECO:0000259" key="4">
    <source>
        <dbReference type="Pfam" id="PF22788"/>
    </source>
</evidence>
<dbReference type="PaxDb" id="5691-EAN78108"/>
<dbReference type="GO" id="GO:0006511">
    <property type="term" value="P:ubiquitin-dependent protein catabolic process"/>
    <property type="evidence" value="ECO:0000318"/>
    <property type="project" value="GO_Central"/>
</dbReference>
<dbReference type="GeneID" id="3661967"/>
<dbReference type="InterPro" id="IPR055089">
    <property type="entry name" value="COP9_N"/>
</dbReference>
<dbReference type="AlphaFoldDB" id="Q38AR2"/>
<dbReference type="VEuPathDB" id="TriTrypDB:Tb927.10.7010"/>
<dbReference type="InterPro" id="IPR050756">
    <property type="entry name" value="CSN3"/>
</dbReference>
<dbReference type="InParanoid" id="Q38AR2"/>
<dbReference type="GO" id="GO:0008180">
    <property type="term" value="C:COP9 signalosome"/>
    <property type="evidence" value="ECO:0000318"/>
    <property type="project" value="GO_Central"/>
</dbReference>
<evidence type="ECO:0000256" key="1">
    <source>
        <dbReference type="ARBA" id="ARBA00022490"/>
    </source>
</evidence>
<dbReference type="PANTHER" id="PTHR10758">
    <property type="entry name" value="26S PROTEASOME NON-ATPASE REGULATORY SUBUNIT 3/COP9 SIGNALOSOME COMPLEX SUBUNIT 3"/>
    <property type="match status" value="1"/>
</dbReference>
<evidence type="ECO:0000256" key="2">
    <source>
        <dbReference type="SAM" id="MobiDB-lite"/>
    </source>
</evidence>
<feature type="domain" description="COP9 signalosome complex subunit 3 N-terminal helical repeats" evidence="4">
    <location>
        <begin position="222"/>
        <end position="341"/>
    </location>
</feature>
<gene>
    <name evidence="5" type="ORF">Tb10.6k15.3740</name>
</gene>
<feature type="region of interest" description="Disordered" evidence="2">
    <location>
        <begin position="528"/>
        <end position="552"/>
    </location>
</feature>
<accession>Q38AR2</accession>
<keyword evidence="3" id="KW-1133">Transmembrane helix</keyword>
<dbReference type="EMBL" id="CM000208">
    <property type="protein sequence ID" value="EAN78108.1"/>
    <property type="molecule type" value="Genomic_DNA"/>
</dbReference>
<dbReference type="GO" id="GO:0005737">
    <property type="term" value="C:cytoplasm"/>
    <property type="evidence" value="ECO:0006056"/>
    <property type="project" value="Others"/>
</dbReference>
<dbReference type="Pfam" id="PF22788">
    <property type="entry name" value="COP9_hel_rpt"/>
    <property type="match status" value="1"/>
</dbReference>
<evidence type="ECO:0000313" key="6">
    <source>
        <dbReference type="Proteomes" id="UP000008524"/>
    </source>
</evidence>
<keyword evidence="6" id="KW-1185">Reference proteome</keyword>
<evidence type="ECO:0000256" key="3">
    <source>
        <dbReference type="SAM" id="Phobius"/>
    </source>
</evidence>
<dbReference type="KEGG" id="tbr:Tb10.6k15.3740"/>
<evidence type="ECO:0000313" key="5">
    <source>
        <dbReference type="EMBL" id="EAN78108.1"/>
    </source>
</evidence>
<protein>
    <recommendedName>
        <fullName evidence="4">COP9 signalosome complex subunit 3 N-terminal helical repeats domain-containing protein</fullName>
    </recommendedName>
</protein>
<dbReference type="OrthoDB" id="245199at2759"/>
<organism evidence="5 6">
    <name type="scientific">Trypanosoma brucei brucei (strain 927/4 GUTat10.1)</name>
    <dbReference type="NCBI Taxonomy" id="185431"/>
    <lineage>
        <taxon>Eukaryota</taxon>
        <taxon>Discoba</taxon>
        <taxon>Euglenozoa</taxon>
        <taxon>Kinetoplastea</taxon>
        <taxon>Metakinetoplastina</taxon>
        <taxon>Trypanosomatida</taxon>
        <taxon>Trypanosomatidae</taxon>
        <taxon>Trypanosoma</taxon>
    </lineage>
</organism>
<keyword evidence="3" id="KW-0812">Transmembrane</keyword>
<dbReference type="PANTHER" id="PTHR10758:SF1">
    <property type="entry name" value="COP9 SIGNALOSOME COMPLEX SUBUNIT 3"/>
    <property type="match status" value="1"/>
</dbReference>
<reference evidence="5 6" key="1">
    <citation type="journal article" date="2005" name="Science">
        <title>Comparative genomics of trypanosomatid parasitic protozoa.</title>
        <authorList>
            <person name="El-Sayed N.M."/>
            <person name="Myler P.J."/>
            <person name="Blandin G."/>
            <person name="Berriman M."/>
            <person name="Crabtree J."/>
            <person name="Aggarwal G."/>
            <person name="Caler E."/>
            <person name="Renauld H."/>
            <person name="Worthey E.A."/>
            <person name="Hertz-Fowler C."/>
            <person name="Ghedin E."/>
            <person name="Peacock C."/>
            <person name="Bartholomeu D.C."/>
            <person name="Haas B.J."/>
            <person name="Tran A.N."/>
            <person name="Wortman J.R."/>
            <person name="Alsmark U.C."/>
            <person name="Angiuoli S."/>
            <person name="Anupama A."/>
            <person name="Badger J."/>
            <person name="Bringaud F."/>
            <person name="Cadag E."/>
            <person name="Carlton J.M."/>
            <person name="Cerqueira G.C."/>
            <person name="Creasy T."/>
            <person name="Delcher A.L."/>
            <person name="Djikeng A."/>
            <person name="Embley T.M."/>
            <person name="Hauser C."/>
            <person name="Ivens A.C."/>
            <person name="Kummerfeld S.K."/>
            <person name="Pereira-Leal J.B."/>
            <person name="Nilsson D."/>
            <person name="Peterson J."/>
            <person name="Salzberg S.L."/>
            <person name="Shallom J."/>
            <person name="Silva J.C."/>
            <person name="Sundaram J."/>
            <person name="Westenberger S."/>
            <person name="White O."/>
            <person name="Melville S.E."/>
            <person name="Donelson J.E."/>
            <person name="Andersson B."/>
            <person name="Stuart K.D."/>
            <person name="Hall N."/>
        </authorList>
    </citation>
    <scope>NUCLEOTIDE SEQUENCE [LARGE SCALE GENOMIC DNA]</scope>
    <source>
        <strain evidence="5 6">927/4 GUTat10.1</strain>
    </source>
</reference>
<feature type="transmembrane region" description="Helical" evidence="3">
    <location>
        <begin position="20"/>
        <end position="43"/>
    </location>
</feature>
<keyword evidence="1" id="KW-0963">Cytoplasm</keyword>
<feature type="compositionally biased region" description="Acidic residues" evidence="2">
    <location>
        <begin position="535"/>
        <end position="548"/>
    </location>
</feature>
<name>Q38AR2_TRYB2</name>
<dbReference type="STRING" id="185431.Q38AR2"/>
<proteinExistence type="predicted"/>
<keyword evidence="3" id="KW-0472">Membrane</keyword>
<dbReference type="RefSeq" id="XP_822936.1">
    <property type="nucleotide sequence ID" value="XM_817843.1"/>
</dbReference>
<dbReference type="OMA" id="CSYYYEG"/>
<dbReference type="Proteomes" id="UP000008524">
    <property type="component" value="Chromosome 10"/>
</dbReference>
<sequence length="638" mass="70105">MSLCKQISYGKHLPFRTEKLLDFLSLFFFSCLGGYHIPIRLFIIISRPFFSLQTPLFPPRPCIALPVGGKGVRRWRHIAVQVKKKEENESVAMNISDIVGEVITDAVDDRHYSHLEALLEHNIDELIRRYHVLVGPLKTLMEMECGEAAAVNGPSPKSHTGGSEFPQCFAMGMTYFSLAIMRGHAAGGIEDSEISSLILTLVEQHLLSQTSGAYKQLRGHAHALQRFGQLLKGYVDLLDHSDVGNHLRKLSYLQSAVTLFSPSTNHLTVAHPLLVREAARSNCPAPALTVMRQPILELSCGETGAGLACCCSYYYEGGLLLAAMQCWESSVSWLRNSLSLVKVVSRVGSPELKVVSATPSLSPDDTGNIIVSATKAFVLLCISVYGDWGDAADHMRVQQVIQQYRNSNVGSYVRLLVAAQRRDFGQWHTIKRNFSPVWEQDGTVSLLATAESRLQRHVVLDIAKVYSRVRLSTIASALRVCCLSETEGGGNTSSGSGDSGESTQGKINAVELLLSMREDGELIASVEHVPRREESEEEAELSEAEETAGDISAQQQHLAVRLAIPPRRIPAELGESCKVFHDLYRQGGENQHVIDAKIQGVLHGEIERCKRAYAALMKVAMGSRGVVPPECEEAQVIV</sequence>
<reference evidence="5 6" key="2">
    <citation type="journal article" date="2005" name="Science">
        <title>The genome of the African trypanosome Trypanosoma brucei.</title>
        <authorList>
            <person name="Berriman M."/>
            <person name="Ghedin E."/>
            <person name="Hertz-Fowler C."/>
            <person name="Blandin G."/>
            <person name="Renauld H."/>
            <person name="Bartholomeu D.C."/>
            <person name="Lennard N.J."/>
            <person name="Caler E."/>
            <person name="Hamlin N.E."/>
            <person name="Haas B."/>
            <person name="Bohme U."/>
            <person name="Hannick L."/>
            <person name="Aslett M.A."/>
            <person name="Shallom J."/>
            <person name="Marcello L."/>
            <person name="Hou L."/>
            <person name="Wickstead B."/>
            <person name="Alsmark U.C."/>
            <person name="Arrowsmith C."/>
            <person name="Atkin R.J."/>
            <person name="Barron A.J."/>
            <person name="Bringaud F."/>
            <person name="Brooks K."/>
            <person name="Carrington M."/>
            <person name="Cherevach I."/>
            <person name="Chillingworth T.J."/>
            <person name="Churcher C."/>
            <person name="Clark L.N."/>
            <person name="Corton C.H."/>
            <person name="Cronin A."/>
            <person name="Davies R.M."/>
            <person name="Doggett J."/>
            <person name="Djikeng A."/>
            <person name="Feldblyum T."/>
            <person name="Field M.C."/>
            <person name="Fraser A."/>
            <person name="Goodhead I."/>
            <person name="Hance Z."/>
            <person name="Harper D."/>
            <person name="Harris B.R."/>
            <person name="Hauser H."/>
            <person name="Hostetler J."/>
            <person name="Ivens A."/>
            <person name="Jagels K."/>
            <person name="Johnson D."/>
            <person name="Johnson J."/>
            <person name="Jones K."/>
            <person name="Kerhornou A.X."/>
            <person name="Koo H."/>
            <person name="Larke N."/>
            <person name="Landfear S."/>
            <person name="Larkin C."/>
            <person name="Leech V."/>
            <person name="Line A."/>
            <person name="Lord A."/>
            <person name="Macleod A."/>
            <person name="Mooney P.J."/>
            <person name="Moule S."/>
            <person name="Martin D.M."/>
            <person name="Morgan G.W."/>
            <person name="Mungall K."/>
            <person name="Norbertczak H."/>
            <person name="Ormond D."/>
            <person name="Pai G."/>
            <person name="Peacock C.S."/>
            <person name="Peterson J."/>
            <person name="Quail M.A."/>
            <person name="Rabbinowitsch E."/>
            <person name="Rajandream M.A."/>
            <person name="Reitter C."/>
            <person name="Salzberg S.L."/>
            <person name="Sanders M."/>
            <person name="Schobel S."/>
            <person name="Sharp S."/>
            <person name="Simmonds M."/>
            <person name="Simpson A.J."/>
            <person name="Tallon L."/>
            <person name="Turner C.M."/>
            <person name="Tait A."/>
            <person name="Tivey A.R."/>
            <person name="Van Aken S."/>
            <person name="Walker D."/>
            <person name="Wanless D."/>
            <person name="Wang S."/>
            <person name="White B."/>
            <person name="White O."/>
            <person name="Whitehead S."/>
            <person name="Woodward J."/>
            <person name="Wortman J."/>
            <person name="Adams M.D."/>
            <person name="Embley T.M."/>
            <person name="Gull K."/>
            <person name="Ullu E."/>
            <person name="Barry J.D."/>
            <person name="Fairlamb A.H."/>
            <person name="Opperdoes F."/>
            <person name="Barrell B.G."/>
            <person name="Donelson J.E."/>
            <person name="Hall N."/>
            <person name="Fraser C.M."/>
            <person name="Melville S.E."/>
            <person name="El-Sayed N.M."/>
        </authorList>
    </citation>
    <scope>NUCLEOTIDE SEQUENCE [LARGE SCALE GENOMIC DNA]</scope>
    <source>
        <strain evidence="5 6">927/4 GUTat10.1</strain>
    </source>
</reference>